<reference evidence="3 4" key="1">
    <citation type="submission" date="2024-04" db="EMBL/GenBank/DDBJ databases">
        <title>Tritrichomonas musculus Genome.</title>
        <authorList>
            <person name="Alves-Ferreira E."/>
            <person name="Grigg M."/>
            <person name="Lorenzi H."/>
            <person name="Galac M."/>
        </authorList>
    </citation>
    <scope>NUCLEOTIDE SEQUENCE [LARGE SCALE GENOMIC DNA]</scope>
    <source>
        <strain evidence="3 4">EAF2021</strain>
    </source>
</reference>
<feature type="compositionally biased region" description="Low complexity" evidence="1">
    <location>
        <begin position="926"/>
        <end position="941"/>
    </location>
</feature>
<protein>
    <submittedName>
        <fullName evidence="3">Uncharacterized protein</fullName>
    </submittedName>
</protein>
<dbReference type="EMBL" id="JAPFFF010000043">
    <property type="protein sequence ID" value="KAK8840805.1"/>
    <property type="molecule type" value="Genomic_DNA"/>
</dbReference>
<sequence>MILVHVFGQFHWFINFLLLLFVHFVFFVLVVVVHDVMKKSVFWLFNPFIYNESLIINIPKIYILKLSSSIRLLVKYNSNPSVLVRFMEYQKQTHLRTSSFIEICRFLVIFPEYRPMMMDELNKYTSKSTYNQFILYMFKYILGVISDVKLPASYINQLEYFYSNFIVHSYLYWNSRKNKMFTKAFLECFACAYFESEGKTFIEGLLYMFPFDPNVHKYHSEMLLNFDGKYNAYKKERIHSIEIKNGHQTMLDPLLHIMSVKNPKILQYCNPEFKSSIFNSNQISEKKNHSKHKKNNKSHQKKTENIASKVIRSKRRIPYFHILNYIFPIIIALAFVIYTNSINTIEHNKRMNLIDSMRSIQQKFYSFVSSVFIPLSLIDFNPIMTNLTDEKVCQSRFNMIANIINGYYLNLPITINYSKYYLFNTFHELRNLVMKTDDVCDVVSNFFTFFYQTANNNANLIFHKYDLFLDKIELNGRNQERIYVIFVIYGSISIICFLIIYFISICITLNSIMRKEQSVIDYLSSIKRMSYIMKDPESRDNLWYLCNGIESDSSFPLELESEFETISLSTSFKNTNYSSNFHSIDQKKSIYKITKSATDLRLIPPSKITNKSSDDMNIDHSENKFHSTTFSNSSFSGSGTINKSQTKELRPSEMSKSIDDSHASDSVEVNSSLNETDKLNVDNETNLHNNELIIDELEIKTFLEKKKKKTSKYGIYSIVMKILFPWILLYLLALIVYFPLYSIGKDIQHNLKMIHCKTNDFKSAFLLVNETLRLYYEKEMNESLILDIEKKFALNETNIAELFYEVQCYTFFTIKCQSVYSIIQTILDKNYTDQFLDGTAIPILINFSESAMKSVYLGLLPEIDQPHSSPYSFIALIVVCSILFVIIGVVNTLSLRNALNSLFHFPSQSIQQKDKEDNFNEKNKGIDSNSNNNNDNDSDNKSILLSDNSIKYDLNSLINEERKYPTNIMIVTSVIESDEIYSISESCSYIINKKPSEMICKKFSKVFVLVKEMNGFKIREFNGKSFTSKSLTVGKLCKTVLIEDSKLESKNKTSNVIQKLINFMPLYFAKPFSDDFINYFHFDKSILIFTRINSEIAQIDNFFNITNRLDQAYFNIDFIRSNGSVLTYICKEIDVLEIVLFLRDLITSSEESCKKQMNNLGLKSIYLDMVDELNLTVREGDIEPEINIEEESFYELESKIYFVDDHCIGCSNDILMMINSMIKFDTAFVRHNINCISFKDFSEKVGKVIS</sequence>
<feature type="region of interest" description="Disordered" evidence="1">
    <location>
        <begin position="919"/>
        <end position="941"/>
    </location>
</feature>
<keyword evidence="4" id="KW-1185">Reference proteome</keyword>
<feature type="transmembrane region" description="Helical" evidence="2">
    <location>
        <begin position="12"/>
        <end position="34"/>
    </location>
</feature>
<feature type="region of interest" description="Disordered" evidence="1">
    <location>
        <begin position="629"/>
        <end position="675"/>
    </location>
</feature>
<dbReference type="Proteomes" id="UP001470230">
    <property type="component" value="Unassembled WGS sequence"/>
</dbReference>
<name>A0ABR2H3K3_9EUKA</name>
<feature type="compositionally biased region" description="Basic residues" evidence="1">
    <location>
        <begin position="288"/>
        <end position="300"/>
    </location>
</feature>
<keyword evidence="2" id="KW-1133">Transmembrane helix</keyword>
<proteinExistence type="predicted"/>
<feature type="compositionally biased region" description="Low complexity" evidence="1">
    <location>
        <begin position="629"/>
        <end position="640"/>
    </location>
</feature>
<organism evidence="3 4">
    <name type="scientific">Tritrichomonas musculus</name>
    <dbReference type="NCBI Taxonomy" id="1915356"/>
    <lineage>
        <taxon>Eukaryota</taxon>
        <taxon>Metamonada</taxon>
        <taxon>Parabasalia</taxon>
        <taxon>Tritrichomonadida</taxon>
        <taxon>Tritrichomonadidae</taxon>
        <taxon>Tritrichomonas</taxon>
    </lineage>
</organism>
<evidence type="ECO:0000256" key="1">
    <source>
        <dbReference type="SAM" id="MobiDB-lite"/>
    </source>
</evidence>
<gene>
    <name evidence="3" type="ORF">M9Y10_027627</name>
</gene>
<feature type="transmembrane region" description="Helical" evidence="2">
    <location>
        <begin position="713"/>
        <end position="738"/>
    </location>
</feature>
<feature type="region of interest" description="Disordered" evidence="1">
    <location>
        <begin position="284"/>
        <end position="303"/>
    </location>
</feature>
<feature type="transmembrane region" description="Helical" evidence="2">
    <location>
        <begin position="871"/>
        <end position="893"/>
    </location>
</feature>
<evidence type="ECO:0000313" key="3">
    <source>
        <dbReference type="EMBL" id="KAK8840805.1"/>
    </source>
</evidence>
<evidence type="ECO:0000256" key="2">
    <source>
        <dbReference type="SAM" id="Phobius"/>
    </source>
</evidence>
<feature type="transmembrane region" description="Helical" evidence="2">
    <location>
        <begin position="319"/>
        <end position="338"/>
    </location>
</feature>
<feature type="transmembrane region" description="Helical" evidence="2">
    <location>
        <begin position="482"/>
        <end position="509"/>
    </location>
</feature>
<keyword evidence="2" id="KW-0812">Transmembrane</keyword>
<feature type="compositionally biased region" description="Basic and acidic residues" evidence="1">
    <location>
        <begin position="645"/>
        <end position="665"/>
    </location>
</feature>
<comment type="caution">
    <text evidence="3">The sequence shown here is derived from an EMBL/GenBank/DDBJ whole genome shotgun (WGS) entry which is preliminary data.</text>
</comment>
<evidence type="ECO:0000313" key="4">
    <source>
        <dbReference type="Proteomes" id="UP001470230"/>
    </source>
</evidence>
<keyword evidence="2" id="KW-0472">Membrane</keyword>
<accession>A0ABR2H3K3</accession>